<comment type="catalytic activity">
    <reaction evidence="3">
        <text>N-terminal L-alanyl-[ribosomal protein bS18] + acetyl-CoA = N-terminal N(alpha)-acetyl-L-alanyl-[ribosomal protein bS18] + CoA + H(+)</text>
        <dbReference type="Rhea" id="RHEA:43756"/>
        <dbReference type="Rhea" id="RHEA-COMP:10676"/>
        <dbReference type="Rhea" id="RHEA-COMP:10677"/>
        <dbReference type="ChEBI" id="CHEBI:15378"/>
        <dbReference type="ChEBI" id="CHEBI:57287"/>
        <dbReference type="ChEBI" id="CHEBI:57288"/>
        <dbReference type="ChEBI" id="CHEBI:64718"/>
        <dbReference type="ChEBI" id="CHEBI:83683"/>
        <dbReference type="EC" id="2.3.1.266"/>
    </reaction>
</comment>
<dbReference type="InterPro" id="IPR016181">
    <property type="entry name" value="Acyl_CoA_acyltransferase"/>
</dbReference>
<dbReference type="GO" id="GO:0008999">
    <property type="term" value="F:protein-N-terminal-alanine acetyltransferase activity"/>
    <property type="evidence" value="ECO:0007669"/>
    <property type="project" value="UniProtKB-EC"/>
</dbReference>
<comment type="similarity">
    <text evidence="3">Belongs to the acetyltransferase family. RimI subfamily.</text>
</comment>
<dbReference type="InterPro" id="IPR000182">
    <property type="entry name" value="GNAT_dom"/>
</dbReference>
<dbReference type="InterPro" id="IPR006464">
    <property type="entry name" value="AcTrfase_RimI/Ard1"/>
</dbReference>
<protein>
    <recommendedName>
        <fullName evidence="3">[Ribosomal protein bS18]-alanine N-acetyltransferase</fullName>
        <ecNumber evidence="3">2.3.1.266</ecNumber>
    </recommendedName>
</protein>
<gene>
    <name evidence="5" type="primary">rimI</name>
    <name evidence="5" type="ORF">SSA02_18150</name>
</gene>
<dbReference type="Gene3D" id="3.40.630.30">
    <property type="match status" value="1"/>
</dbReference>
<reference evidence="5 6" key="1">
    <citation type="submission" date="2019-07" db="EMBL/GenBank/DDBJ databases">
        <title>Whole genome shotgun sequence of Swaminathania salitolerans NBRC 104436.</title>
        <authorList>
            <person name="Hosoyama A."/>
            <person name="Uohara A."/>
            <person name="Ohji S."/>
            <person name="Ichikawa N."/>
        </authorList>
    </citation>
    <scope>NUCLEOTIDE SEQUENCE [LARGE SCALE GENOMIC DNA]</scope>
    <source>
        <strain evidence="5 6">NBRC 104436</strain>
    </source>
</reference>
<organism evidence="5 6">
    <name type="scientific">Swaminathania salitolerans</name>
    <dbReference type="NCBI Taxonomy" id="182838"/>
    <lineage>
        <taxon>Bacteria</taxon>
        <taxon>Pseudomonadati</taxon>
        <taxon>Pseudomonadota</taxon>
        <taxon>Alphaproteobacteria</taxon>
        <taxon>Acetobacterales</taxon>
        <taxon>Acetobacteraceae</taxon>
        <taxon>Swaminathania</taxon>
    </lineage>
</organism>
<keyword evidence="6" id="KW-1185">Reference proteome</keyword>
<name>A0A511BRC9_9PROT</name>
<dbReference type="CDD" id="cd04301">
    <property type="entry name" value="NAT_SF"/>
    <property type="match status" value="1"/>
</dbReference>
<dbReference type="SUPFAM" id="SSF55729">
    <property type="entry name" value="Acyl-CoA N-acyltransferases (Nat)"/>
    <property type="match status" value="1"/>
</dbReference>
<evidence type="ECO:0000256" key="2">
    <source>
        <dbReference type="ARBA" id="ARBA00023315"/>
    </source>
</evidence>
<comment type="subcellular location">
    <subcellularLocation>
        <location evidence="3">Cytoplasm</location>
    </subcellularLocation>
</comment>
<dbReference type="NCBIfam" id="TIGR01575">
    <property type="entry name" value="rimI"/>
    <property type="match status" value="1"/>
</dbReference>
<feature type="domain" description="N-acetyltransferase" evidence="4">
    <location>
        <begin position="5"/>
        <end position="150"/>
    </location>
</feature>
<dbReference type="PANTHER" id="PTHR42919:SF8">
    <property type="entry name" value="N-ALPHA-ACETYLTRANSFERASE 50"/>
    <property type="match status" value="1"/>
</dbReference>
<accession>A0A511BRC9</accession>
<dbReference type="InterPro" id="IPR051556">
    <property type="entry name" value="N-term/lysine_N-AcTrnsfr"/>
</dbReference>
<proteinExistence type="inferred from homology"/>
<dbReference type="GO" id="GO:0005737">
    <property type="term" value="C:cytoplasm"/>
    <property type="evidence" value="ECO:0007669"/>
    <property type="project" value="UniProtKB-SubCell"/>
</dbReference>
<evidence type="ECO:0000256" key="3">
    <source>
        <dbReference type="RuleBase" id="RU363094"/>
    </source>
</evidence>
<dbReference type="PROSITE" id="PS51186">
    <property type="entry name" value="GNAT"/>
    <property type="match status" value="1"/>
</dbReference>
<keyword evidence="3" id="KW-0963">Cytoplasm</keyword>
<evidence type="ECO:0000313" key="5">
    <source>
        <dbReference type="EMBL" id="GEL02652.1"/>
    </source>
</evidence>
<dbReference type="EMBL" id="BJVC01000004">
    <property type="protein sequence ID" value="GEL02652.1"/>
    <property type="molecule type" value="Genomic_DNA"/>
</dbReference>
<evidence type="ECO:0000259" key="4">
    <source>
        <dbReference type="PROSITE" id="PS51186"/>
    </source>
</evidence>
<dbReference type="EC" id="2.3.1.266" evidence="3"/>
<dbReference type="Proteomes" id="UP000321405">
    <property type="component" value="Unassembled WGS sequence"/>
</dbReference>
<keyword evidence="2" id="KW-0012">Acyltransferase</keyword>
<dbReference type="Pfam" id="PF00583">
    <property type="entry name" value="Acetyltransf_1"/>
    <property type="match status" value="1"/>
</dbReference>
<dbReference type="AlphaFoldDB" id="A0A511BRC9"/>
<dbReference type="PANTHER" id="PTHR42919">
    <property type="entry name" value="N-ALPHA-ACETYLTRANSFERASE"/>
    <property type="match status" value="1"/>
</dbReference>
<dbReference type="RefSeq" id="WP_246103788.1">
    <property type="nucleotide sequence ID" value="NZ_BJVC01000004.1"/>
</dbReference>
<sequence>MSGPITLHPAGMAHLDILAALHEAGFPIGERWDVEAFRALMAMNGTQVTMACCGSVPVGFLMARLCLDEAEILTLTVHPDARRKGIARHLLDACIRTLKEQDATSLFLEVSVNNRPACSLYERAGFMSCGIRRHYYPDGSDARLLRYDLLTIIR</sequence>
<comment type="function">
    <text evidence="3">Acetylates the N-terminal alanine of ribosomal protein bS18.</text>
</comment>
<evidence type="ECO:0000313" key="6">
    <source>
        <dbReference type="Proteomes" id="UP000321405"/>
    </source>
</evidence>
<comment type="caution">
    <text evidence="5">The sequence shown here is derived from an EMBL/GenBank/DDBJ whole genome shotgun (WGS) entry which is preliminary data.</text>
</comment>
<evidence type="ECO:0000256" key="1">
    <source>
        <dbReference type="ARBA" id="ARBA00022679"/>
    </source>
</evidence>
<keyword evidence="1 5" id="KW-0808">Transferase</keyword>